<proteinExistence type="predicted"/>
<dbReference type="GO" id="GO:0030313">
    <property type="term" value="C:cell envelope"/>
    <property type="evidence" value="ECO:0007669"/>
    <property type="project" value="UniProtKB-SubCell"/>
</dbReference>
<keyword evidence="5" id="KW-0676">Redox-active center</keyword>
<dbReference type="PANTHER" id="PTHR42852:SF6">
    <property type="entry name" value="THIOL:DISULFIDE INTERCHANGE PROTEIN DSBE"/>
    <property type="match status" value="1"/>
</dbReference>
<protein>
    <submittedName>
        <fullName evidence="8">Redoxin</fullName>
    </submittedName>
</protein>
<keyword evidence="4" id="KW-1015">Disulfide bond</keyword>
<dbReference type="Proteomes" id="UP000037397">
    <property type="component" value="Unassembled WGS sequence"/>
</dbReference>
<reference evidence="9" key="1">
    <citation type="submission" date="2015-03" db="EMBL/GenBank/DDBJ databases">
        <title>Luteipulveratus halotolerans sp. nov., a novel actinobacterium (Dermacoccaceae) from Sarawak, Malaysia.</title>
        <authorList>
            <person name="Juboi H."/>
            <person name="Basik A."/>
            <person name="Shamsul S.S."/>
            <person name="Arnold P."/>
            <person name="Schmitt E.K."/>
            <person name="Sanglier J.-J."/>
            <person name="Yeo T."/>
        </authorList>
    </citation>
    <scope>NUCLEOTIDE SEQUENCE [LARGE SCALE GENOMIC DNA]</scope>
    <source>
        <strain evidence="9">C296001</strain>
    </source>
</reference>
<dbReference type="PATRIC" id="fig|1631356.3.peg.4387"/>
<evidence type="ECO:0000313" key="9">
    <source>
        <dbReference type="Proteomes" id="UP000037397"/>
    </source>
</evidence>
<dbReference type="InterPro" id="IPR050553">
    <property type="entry name" value="Thioredoxin_ResA/DsbE_sf"/>
</dbReference>
<feature type="domain" description="Thioredoxin" evidence="7">
    <location>
        <begin position="47"/>
        <end position="188"/>
    </location>
</feature>
<evidence type="ECO:0000256" key="3">
    <source>
        <dbReference type="ARBA" id="ARBA00022968"/>
    </source>
</evidence>
<sequence length="194" mass="20335">MVLLAAALVLTAAAGCGDSQNGSIRDQARSGDGKGYVSGDGSIEVTAPERRRSPLQVTGTTLTGSPWKLSTERGKVVVLNVWGSWCAPCVKEAPDLEAAWQRLRDKPVQFMGLNTRESTGNAAAFLSSRNITYPSLSDDGGRNLLALRGRAATVPTTLVLDRQGREAARVLGPLTASTLTGLVTDVLAEPAQSS</sequence>
<feature type="region of interest" description="Disordered" evidence="6">
    <location>
        <begin position="17"/>
        <end position="42"/>
    </location>
</feature>
<keyword evidence="2" id="KW-0201">Cytochrome c-type biogenesis</keyword>
<dbReference type="InterPro" id="IPR036249">
    <property type="entry name" value="Thioredoxin-like_sf"/>
</dbReference>
<dbReference type="InterPro" id="IPR017937">
    <property type="entry name" value="Thioredoxin_CS"/>
</dbReference>
<comment type="subcellular location">
    <subcellularLocation>
        <location evidence="1">Cell envelope</location>
    </subcellularLocation>
</comment>
<evidence type="ECO:0000256" key="1">
    <source>
        <dbReference type="ARBA" id="ARBA00004196"/>
    </source>
</evidence>
<evidence type="ECO:0000256" key="5">
    <source>
        <dbReference type="ARBA" id="ARBA00023284"/>
    </source>
</evidence>
<gene>
    <name evidence="8" type="ORF">VV01_21725</name>
</gene>
<comment type="caution">
    <text evidence="8">The sequence shown here is derived from an EMBL/GenBank/DDBJ whole genome shotgun (WGS) entry which is preliminary data.</text>
</comment>
<name>A0A0L6CEP4_9MICO</name>
<dbReference type="GO" id="GO:0017004">
    <property type="term" value="P:cytochrome complex assembly"/>
    <property type="evidence" value="ECO:0007669"/>
    <property type="project" value="UniProtKB-KW"/>
</dbReference>
<keyword evidence="3" id="KW-0812">Transmembrane</keyword>
<dbReference type="PROSITE" id="PS00194">
    <property type="entry name" value="THIOREDOXIN_1"/>
    <property type="match status" value="1"/>
</dbReference>
<accession>A0A0L6CEP4</accession>
<dbReference type="EMBL" id="LAIR01000003">
    <property type="protein sequence ID" value="KNX35958.1"/>
    <property type="molecule type" value="Genomic_DNA"/>
</dbReference>
<keyword evidence="3" id="KW-0735">Signal-anchor</keyword>
<dbReference type="InterPro" id="IPR013766">
    <property type="entry name" value="Thioredoxin_domain"/>
</dbReference>
<dbReference type="PROSITE" id="PS51352">
    <property type="entry name" value="THIOREDOXIN_2"/>
    <property type="match status" value="1"/>
</dbReference>
<evidence type="ECO:0000259" key="7">
    <source>
        <dbReference type="PROSITE" id="PS51352"/>
    </source>
</evidence>
<dbReference type="STRING" id="1631356.VV01_21725"/>
<dbReference type="InterPro" id="IPR013740">
    <property type="entry name" value="Redoxin"/>
</dbReference>
<evidence type="ECO:0000256" key="2">
    <source>
        <dbReference type="ARBA" id="ARBA00022748"/>
    </source>
</evidence>
<evidence type="ECO:0000313" key="8">
    <source>
        <dbReference type="EMBL" id="KNX35958.1"/>
    </source>
</evidence>
<keyword evidence="9" id="KW-1185">Reference proteome</keyword>
<dbReference type="Gene3D" id="3.40.30.10">
    <property type="entry name" value="Glutaredoxin"/>
    <property type="match status" value="1"/>
</dbReference>
<dbReference type="CDD" id="cd02966">
    <property type="entry name" value="TlpA_like_family"/>
    <property type="match status" value="1"/>
</dbReference>
<dbReference type="AlphaFoldDB" id="A0A0L6CEP4"/>
<dbReference type="PANTHER" id="PTHR42852">
    <property type="entry name" value="THIOL:DISULFIDE INTERCHANGE PROTEIN DSBE"/>
    <property type="match status" value="1"/>
</dbReference>
<organism evidence="8 9">
    <name type="scientific">Luteipulveratus halotolerans</name>
    <dbReference type="NCBI Taxonomy" id="1631356"/>
    <lineage>
        <taxon>Bacteria</taxon>
        <taxon>Bacillati</taxon>
        <taxon>Actinomycetota</taxon>
        <taxon>Actinomycetes</taxon>
        <taxon>Micrococcales</taxon>
        <taxon>Dermacoccaceae</taxon>
        <taxon>Luteipulveratus</taxon>
    </lineage>
</organism>
<dbReference type="GO" id="GO:0016491">
    <property type="term" value="F:oxidoreductase activity"/>
    <property type="evidence" value="ECO:0007669"/>
    <property type="project" value="InterPro"/>
</dbReference>
<evidence type="ECO:0000256" key="4">
    <source>
        <dbReference type="ARBA" id="ARBA00023157"/>
    </source>
</evidence>
<evidence type="ECO:0000256" key="6">
    <source>
        <dbReference type="SAM" id="MobiDB-lite"/>
    </source>
</evidence>
<dbReference type="SUPFAM" id="SSF52833">
    <property type="entry name" value="Thioredoxin-like"/>
    <property type="match status" value="1"/>
</dbReference>
<dbReference type="Pfam" id="PF08534">
    <property type="entry name" value="Redoxin"/>
    <property type="match status" value="1"/>
</dbReference>